<keyword evidence="9 10" id="KW-0472">Membrane</keyword>
<evidence type="ECO:0000256" key="4">
    <source>
        <dbReference type="ARBA" id="ARBA00013533"/>
    </source>
</evidence>
<evidence type="ECO:0000256" key="7">
    <source>
        <dbReference type="ARBA" id="ARBA00022989"/>
    </source>
</evidence>
<feature type="transmembrane region" description="Helical" evidence="10">
    <location>
        <begin position="229"/>
        <end position="247"/>
    </location>
</feature>
<feature type="transmembrane region" description="Helical" evidence="10">
    <location>
        <begin position="189"/>
        <end position="208"/>
    </location>
</feature>
<gene>
    <name evidence="12" type="ORF">CXQ85_001409</name>
</gene>
<comment type="caution">
    <text evidence="12">The sequence shown here is derived from an EMBL/GenBank/DDBJ whole genome shotgun (WGS) entry which is preliminary data.</text>
</comment>
<evidence type="ECO:0000256" key="6">
    <source>
        <dbReference type="ARBA" id="ARBA00022692"/>
    </source>
</evidence>
<comment type="subcellular location">
    <subcellularLocation>
        <location evidence="2">Golgi apparatus membrane</location>
        <topology evidence="2">Multi-pass membrane protein</topology>
    </subcellularLocation>
</comment>
<dbReference type="RefSeq" id="XP_025340054.1">
    <property type="nucleotide sequence ID" value="XM_025485123.1"/>
</dbReference>
<comment type="similarity">
    <text evidence="3">Belongs to the TVP38/TMEM64 family.</text>
</comment>
<evidence type="ECO:0000313" key="12">
    <source>
        <dbReference type="EMBL" id="PVH19114.1"/>
    </source>
</evidence>
<dbReference type="PANTHER" id="PTHR47549:SF1">
    <property type="entry name" value="GOLGI APPARATUS MEMBRANE PROTEIN TVP38"/>
    <property type="match status" value="1"/>
</dbReference>
<dbReference type="GO" id="GO:0016192">
    <property type="term" value="P:vesicle-mediated transport"/>
    <property type="evidence" value="ECO:0007669"/>
    <property type="project" value="TreeGrafter"/>
</dbReference>
<dbReference type="Proteomes" id="UP000244309">
    <property type="component" value="Unassembled WGS sequence"/>
</dbReference>
<dbReference type="STRING" id="45357.A0A2V1AN39"/>
<accession>A0A2V1AN39</accession>
<evidence type="ECO:0000256" key="2">
    <source>
        <dbReference type="ARBA" id="ARBA00004653"/>
    </source>
</evidence>
<reference evidence="12 13" key="1">
    <citation type="submission" date="2017-12" db="EMBL/GenBank/DDBJ databases">
        <title>Genome Sequence of a Multidrug-Resistant Candida haemulonii Isolate from a Patient with Chronic Leg Ulcers in Israel.</title>
        <authorList>
            <person name="Chow N.A."/>
            <person name="Gade L."/>
            <person name="Batra D."/>
            <person name="Rowe L.A."/>
            <person name="Ben-Ami R."/>
            <person name="Loparev V.N."/>
            <person name="Litvintseva A.P."/>
        </authorList>
    </citation>
    <scope>NUCLEOTIDE SEQUENCE [LARGE SCALE GENOMIC DNA]</scope>
    <source>
        <strain evidence="12 13">B11899</strain>
    </source>
</reference>
<dbReference type="InterPro" id="IPR032816">
    <property type="entry name" value="VTT_dom"/>
</dbReference>
<feature type="domain" description="VTT" evidence="11">
    <location>
        <begin position="94"/>
        <end position="210"/>
    </location>
</feature>
<dbReference type="VEuPathDB" id="FungiDB:CXQ85_001409"/>
<dbReference type="GO" id="GO:0000139">
    <property type="term" value="C:Golgi membrane"/>
    <property type="evidence" value="ECO:0007669"/>
    <property type="project" value="UniProtKB-SubCell"/>
</dbReference>
<sequence>MFDLRNATSGPMNSISEASRKYSDWYNQQPTGKKVLLAIGGISCIIITILVLIFHSFFLELLVKMSDAWVELKFGKLILWLLIFFVGFPPLLGFTPLAMLCGMTYGFPWGWPILASASVLGSLASFLVFRHILHNQAERMVHSSEQFRAFSEILKEDASLLVLILLRLCPLPYSLSNGALAAIPELPTLTYFLASFITSPKLLIHVFVGHTMKTLGDANRPTSAKIIDVISVLITGSSLLLASYIIYVKMQRKVRSYHQHPQSDDMIFGNFDDDIESGQNLELASNDYDDDNFIITEDDDPEEDDSLSRNIAGRDSLAKLDHDLDSQDLEATPKRYRDY</sequence>
<dbReference type="GeneID" id="37006740"/>
<evidence type="ECO:0000259" key="11">
    <source>
        <dbReference type="Pfam" id="PF09335"/>
    </source>
</evidence>
<organism evidence="12 13">
    <name type="scientific">Candidozyma haemuli</name>
    <dbReference type="NCBI Taxonomy" id="45357"/>
    <lineage>
        <taxon>Eukaryota</taxon>
        <taxon>Fungi</taxon>
        <taxon>Dikarya</taxon>
        <taxon>Ascomycota</taxon>
        <taxon>Saccharomycotina</taxon>
        <taxon>Pichiomycetes</taxon>
        <taxon>Metschnikowiaceae</taxon>
        <taxon>Candidozyma</taxon>
    </lineage>
</organism>
<feature type="transmembrane region" description="Helical" evidence="10">
    <location>
        <begin position="35"/>
        <end position="57"/>
    </location>
</feature>
<dbReference type="AlphaFoldDB" id="A0A2V1AN39"/>
<keyword evidence="8" id="KW-0333">Golgi apparatus</keyword>
<evidence type="ECO:0000256" key="5">
    <source>
        <dbReference type="ARBA" id="ARBA00020673"/>
    </source>
</evidence>
<name>A0A2V1AN39_9ASCO</name>
<protein>
    <recommendedName>
        <fullName evidence="4">Golgi apparatus membrane protein TVP38</fullName>
    </recommendedName>
    <alternativeName>
        <fullName evidence="5">Golgi apparatus membrane protein tvp38</fullName>
    </alternativeName>
</protein>
<evidence type="ECO:0000256" key="3">
    <source>
        <dbReference type="ARBA" id="ARBA00008640"/>
    </source>
</evidence>
<evidence type="ECO:0000256" key="10">
    <source>
        <dbReference type="SAM" id="Phobius"/>
    </source>
</evidence>
<evidence type="ECO:0000313" key="13">
    <source>
        <dbReference type="Proteomes" id="UP000244309"/>
    </source>
</evidence>
<feature type="transmembrane region" description="Helical" evidence="10">
    <location>
        <begin position="160"/>
        <end position="183"/>
    </location>
</feature>
<proteinExistence type="inferred from homology"/>
<dbReference type="PANTHER" id="PTHR47549">
    <property type="entry name" value="GOLGI APPARATUS MEMBRANE PROTEIN TVP38-RELATED"/>
    <property type="match status" value="1"/>
</dbReference>
<dbReference type="GO" id="GO:0000022">
    <property type="term" value="P:mitotic spindle elongation"/>
    <property type="evidence" value="ECO:0007669"/>
    <property type="project" value="TreeGrafter"/>
</dbReference>
<evidence type="ECO:0000256" key="1">
    <source>
        <dbReference type="ARBA" id="ARBA00002978"/>
    </source>
</evidence>
<dbReference type="EMBL" id="PKFO01000001">
    <property type="protein sequence ID" value="PVH19114.1"/>
    <property type="molecule type" value="Genomic_DNA"/>
</dbReference>
<dbReference type="Pfam" id="PF09335">
    <property type="entry name" value="VTT_dom"/>
    <property type="match status" value="1"/>
</dbReference>
<dbReference type="InterPro" id="IPR051076">
    <property type="entry name" value="Golgi_membrane_TVP38/TMEM64"/>
</dbReference>
<feature type="transmembrane region" description="Helical" evidence="10">
    <location>
        <begin position="77"/>
        <end position="97"/>
    </location>
</feature>
<dbReference type="OrthoDB" id="166803at2759"/>
<keyword evidence="13" id="KW-1185">Reference proteome</keyword>
<evidence type="ECO:0000256" key="8">
    <source>
        <dbReference type="ARBA" id="ARBA00023034"/>
    </source>
</evidence>
<keyword evidence="6 10" id="KW-0812">Transmembrane</keyword>
<comment type="function">
    <text evidence="1">Golgi membrane protein involved in vesicular trafficking and spindle migration.</text>
</comment>
<evidence type="ECO:0000256" key="9">
    <source>
        <dbReference type="ARBA" id="ARBA00023136"/>
    </source>
</evidence>
<keyword evidence="7 10" id="KW-1133">Transmembrane helix</keyword>
<feature type="transmembrane region" description="Helical" evidence="10">
    <location>
        <begin position="109"/>
        <end position="129"/>
    </location>
</feature>